<reference evidence="2 3" key="2">
    <citation type="submission" date="2014-03" db="EMBL/GenBank/DDBJ databases">
        <title>Draft Genome Sequences of Four Burkholderia Strains.</title>
        <authorList>
            <person name="Liu X.Y."/>
            <person name="Li C.X."/>
            <person name="Xu J.H."/>
        </authorList>
    </citation>
    <scope>NUCLEOTIDE SEQUENCE [LARGE SCALE GENOMIC DNA]</scope>
    <source>
        <strain evidence="2 3">R27</strain>
    </source>
</reference>
<gene>
    <name evidence="2" type="ORF">BG57_03980</name>
    <name evidence="1" type="ORF">GCM10010985_16580</name>
</gene>
<name>A0A069P267_9BURK</name>
<dbReference type="STRING" id="1071679.BG57_03980"/>
<dbReference type="Gene3D" id="1.10.260.40">
    <property type="entry name" value="lambda repressor-like DNA-binding domains"/>
    <property type="match status" value="1"/>
</dbReference>
<accession>A0A069P267</accession>
<evidence type="ECO:0000313" key="4">
    <source>
        <dbReference type="Proteomes" id="UP000597138"/>
    </source>
</evidence>
<protein>
    <recommendedName>
        <fullName evidence="5">Cro/Cl family transcriptional regulator</fullName>
    </recommendedName>
</protein>
<evidence type="ECO:0000313" key="3">
    <source>
        <dbReference type="Proteomes" id="UP000027439"/>
    </source>
</evidence>
<sequence>MDKLRTYLNSMAPEKQEEFARRCGTTLGYLRKAISADQQFDVQLCINIEVESMGAVRCEHLRPKVTWSKLRGSAVVA</sequence>
<dbReference type="eggNOG" id="COG4197">
    <property type="taxonomic scope" value="Bacteria"/>
</dbReference>
<evidence type="ECO:0000313" key="1">
    <source>
        <dbReference type="EMBL" id="GGD63168.1"/>
    </source>
</evidence>
<dbReference type="AlphaFoldDB" id="A0A069P267"/>
<evidence type="ECO:0000313" key="2">
    <source>
        <dbReference type="EMBL" id="KDR34740.1"/>
    </source>
</evidence>
<dbReference type="Proteomes" id="UP000597138">
    <property type="component" value="Unassembled WGS sequence"/>
</dbReference>
<dbReference type="OrthoDB" id="6446140at2"/>
<evidence type="ECO:0008006" key="5">
    <source>
        <dbReference type="Google" id="ProtNLM"/>
    </source>
</evidence>
<comment type="caution">
    <text evidence="2">The sequence shown here is derived from an EMBL/GenBank/DDBJ whole genome shotgun (WGS) entry which is preliminary data.</text>
</comment>
<dbReference type="EMBL" id="BMEG01000002">
    <property type="protein sequence ID" value="GGD63168.1"/>
    <property type="molecule type" value="Genomic_DNA"/>
</dbReference>
<dbReference type="RefSeq" id="WP_035964496.1">
    <property type="nucleotide sequence ID" value="NZ_BMEG01000002.1"/>
</dbReference>
<organism evidence="2 3">
    <name type="scientific">Caballeronia grimmiae</name>
    <dbReference type="NCBI Taxonomy" id="1071679"/>
    <lineage>
        <taxon>Bacteria</taxon>
        <taxon>Pseudomonadati</taxon>
        <taxon>Pseudomonadota</taxon>
        <taxon>Betaproteobacteria</taxon>
        <taxon>Burkholderiales</taxon>
        <taxon>Burkholderiaceae</taxon>
        <taxon>Caballeronia</taxon>
    </lineage>
</organism>
<proteinExistence type="predicted"/>
<reference evidence="1" key="4">
    <citation type="submission" date="2024-05" db="EMBL/GenBank/DDBJ databases">
        <authorList>
            <person name="Sun Q."/>
            <person name="Zhou Y."/>
        </authorList>
    </citation>
    <scope>NUCLEOTIDE SEQUENCE</scope>
    <source>
        <strain evidence="1">CGMCC 1.11013</strain>
    </source>
</reference>
<dbReference type="InterPro" id="IPR010982">
    <property type="entry name" value="Lambda_DNA-bd_dom_sf"/>
</dbReference>
<reference evidence="1" key="1">
    <citation type="journal article" date="2014" name="Int. J. Syst. Evol. Microbiol.">
        <title>Complete genome of a new Firmicutes species belonging to the dominant human colonic microbiota ('Ruminococcus bicirculans') reveals two chromosomes and a selective capacity to utilize plant glucans.</title>
        <authorList>
            <consortium name="NISC Comparative Sequencing Program"/>
            <person name="Wegmann U."/>
            <person name="Louis P."/>
            <person name="Goesmann A."/>
            <person name="Henrissat B."/>
            <person name="Duncan S.H."/>
            <person name="Flint H.J."/>
        </authorList>
    </citation>
    <scope>NUCLEOTIDE SEQUENCE</scope>
    <source>
        <strain evidence="1">CGMCC 1.11013</strain>
    </source>
</reference>
<dbReference type="Proteomes" id="UP000027439">
    <property type="component" value="Unassembled WGS sequence"/>
</dbReference>
<dbReference type="GO" id="GO:0003677">
    <property type="term" value="F:DNA binding"/>
    <property type="evidence" value="ECO:0007669"/>
    <property type="project" value="InterPro"/>
</dbReference>
<dbReference type="EMBL" id="JFHE01000011">
    <property type="protein sequence ID" value="KDR34740.1"/>
    <property type="molecule type" value="Genomic_DNA"/>
</dbReference>
<keyword evidence="4" id="KW-1185">Reference proteome</keyword>
<reference evidence="4" key="3">
    <citation type="journal article" date="2019" name="Int. J. Syst. Evol. Microbiol.">
        <title>The Global Catalogue of Microorganisms (GCM) 10K type strain sequencing project: providing services to taxonomists for standard genome sequencing and annotation.</title>
        <authorList>
            <consortium name="The Broad Institute Genomics Platform"/>
            <consortium name="The Broad Institute Genome Sequencing Center for Infectious Disease"/>
            <person name="Wu L."/>
            <person name="Ma J."/>
        </authorList>
    </citation>
    <scope>NUCLEOTIDE SEQUENCE [LARGE SCALE GENOMIC DNA]</scope>
    <source>
        <strain evidence="4">CGMCC 1.11013</strain>
    </source>
</reference>